<dbReference type="PANTHER" id="PTHR43822">
    <property type="entry name" value="HOMOACONITASE, MITOCHONDRIAL-RELATED"/>
    <property type="match status" value="1"/>
</dbReference>
<evidence type="ECO:0000256" key="3">
    <source>
        <dbReference type="ARBA" id="ARBA00023014"/>
    </source>
</evidence>
<dbReference type="InterPro" id="IPR015932">
    <property type="entry name" value="Aconitase_dom2"/>
</dbReference>
<proteinExistence type="predicted"/>
<dbReference type="InterPro" id="IPR001030">
    <property type="entry name" value="Acoase/IPM_deHydtase_lsu_aba"/>
</dbReference>
<dbReference type="GO" id="GO:0051536">
    <property type="term" value="F:iron-sulfur cluster binding"/>
    <property type="evidence" value="ECO:0007669"/>
    <property type="project" value="UniProtKB-KW"/>
</dbReference>
<dbReference type="GO" id="GO:0046872">
    <property type="term" value="F:metal ion binding"/>
    <property type="evidence" value="ECO:0007669"/>
    <property type="project" value="UniProtKB-KW"/>
</dbReference>
<sequence length="330" mass="35604">MALEFKGDGIRHLTVDDRLAIANMTTEWGALAGVFPVDKLTIDWLRRRCSRLRPDHPRMNSARVDWIEKNSLQADPAARYAKRLSLDLSTLEPYVSGPNSVKVINSARALCERNVPIQKAYLVSCVNSRASDIRAAAEVVRGRHVHPGVEFYVAPASSEVLKEASEAGDWQDLMRAGAKPLPAGCGPCIGKCSARLRAQGLGAGLLQDGETGISATNRNFKGRMGSPKSNAYLASPAVVAASAISGKICGPSALLDDVCAPENRAQQAIRVSCVENGISEEDRSTEAQLVPGFPANLTGELLFCHAENLNTDAIYPGKYTYQDDMSFEDM</sequence>
<dbReference type="InterPro" id="IPR015931">
    <property type="entry name" value="Acnase/IPM_dHydase_lsu_aba_1/3"/>
</dbReference>
<evidence type="ECO:0000256" key="4">
    <source>
        <dbReference type="ARBA" id="ARBA00023239"/>
    </source>
</evidence>
<gene>
    <name evidence="6" type="ORF">BJ554DRAFT_4649</name>
</gene>
<dbReference type="Pfam" id="PF00330">
    <property type="entry name" value="Aconitase"/>
    <property type="match status" value="1"/>
</dbReference>
<evidence type="ECO:0000256" key="1">
    <source>
        <dbReference type="ARBA" id="ARBA00022723"/>
    </source>
</evidence>
<dbReference type="OrthoDB" id="10262323at2759"/>
<comment type="caution">
    <text evidence="6">The sequence shown here is derived from an EMBL/GenBank/DDBJ whole genome shotgun (WGS) entry which is preliminary data.</text>
</comment>
<organism evidence="6 7">
    <name type="scientific">Olpidium bornovanus</name>
    <dbReference type="NCBI Taxonomy" id="278681"/>
    <lineage>
        <taxon>Eukaryota</taxon>
        <taxon>Fungi</taxon>
        <taxon>Fungi incertae sedis</taxon>
        <taxon>Olpidiomycota</taxon>
        <taxon>Olpidiomycotina</taxon>
        <taxon>Olpidiomycetes</taxon>
        <taxon>Olpidiales</taxon>
        <taxon>Olpidiaceae</taxon>
        <taxon>Olpidium</taxon>
    </lineage>
</organism>
<dbReference type="EMBL" id="JAEFCI010012765">
    <property type="protein sequence ID" value="KAG5455805.1"/>
    <property type="molecule type" value="Genomic_DNA"/>
</dbReference>
<dbReference type="GO" id="GO:0019752">
    <property type="term" value="P:carboxylic acid metabolic process"/>
    <property type="evidence" value="ECO:0007669"/>
    <property type="project" value="UniProtKB-ARBA"/>
</dbReference>
<name>A0A8H7ZMD9_9FUNG</name>
<keyword evidence="7" id="KW-1185">Reference proteome</keyword>
<accession>A0A8H7ZMD9</accession>
<evidence type="ECO:0000313" key="7">
    <source>
        <dbReference type="Proteomes" id="UP000673691"/>
    </source>
</evidence>
<protein>
    <recommendedName>
        <fullName evidence="5">Aconitase/3-isopropylmalate dehydratase large subunit alpha/beta/alpha domain-containing protein</fullName>
    </recommendedName>
</protein>
<dbReference type="PANTHER" id="PTHR43822:SF2">
    <property type="entry name" value="HOMOACONITASE, MITOCHONDRIAL"/>
    <property type="match status" value="1"/>
</dbReference>
<dbReference type="Gene3D" id="3.40.1060.10">
    <property type="entry name" value="Aconitase, Domain 2"/>
    <property type="match status" value="1"/>
</dbReference>
<feature type="domain" description="Aconitase/3-isopropylmalate dehydratase large subunit alpha/beta/alpha" evidence="5">
    <location>
        <begin position="2"/>
        <end position="246"/>
    </location>
</feature>
<evidence type="ECO:0000313" key="6">
    <source>
        <dbReference type="EMBL" id="KAG5455805.1"/>
    </source>
</evidence>
<reference evidence="6 7" key="1">
    <citation type="journal article" name="Sci. Rep.">
        <title>Genome-scale phylogenetic analyses confirm Olpidium as the closest living zoosporic fungus to the non-flagellated, terrestrial fungi.</title>
        <authorList>
            <person name="Chang Y."/>
            <person name="Rochon D."/>
            <person name="Sekimoto S."/>
            <person name="Wang Y."/>
            <person name="Chovatia M."/>
            <person name="Sandor L."/>
            <person name="Salamov A."/>
            <person name="Grigoriev I.V."/>
            <person name="Stajich J.E."/>
            <person name="Spatafora J.W."/>
        </authorList>
    </citation>
    <scope>NUCLEOTIDE SEQUENCE [LARGE SCALE GENOMIC DNA]</scope>
    <source>
        <strain evidence="6">S191</strain>
    </source>
</reference>
<keyword evidence="3" id="KW-0411">Iron-sulfur</keyword>
<keyword evidence="1" id="KW-0479">Metal-binding</keyword>
<keyword evidence="2" id="KW-0408">Iron</keyword>
<evidence type="ECO:0000256" key="2">
    <source>
        <dbReference type="ARBA" id="ARBA00023004"/>
    </source>
</evidence>
<dbReference type="Gene3D" id="3.30.499.10">
    <property type="entry name" value="Aconitase, domain 3"/>
    <property type="match status" value="1"/>
</dbReference>
<dbReference type="GO" id="GO:0016829">
    <property type="term" value="F:lyase activity"/>
    <property type="evidence" value="ECO:0007669"/>
    <property type="project" value="UniProtKB-KW"/>
</dbReference>
<evidence type="ECO:0000259" key="5">
    <source>
        <dbReference type="Pfam" id="PF00330"/>
    </source>
</evidence>
<dbReference type="InterPro" id="IPR018136">
    <property type="entry name" value="Aconitase_4Fe-4S_BS"/>
</dbReference>
<dbReference type="SUPFAM" id="SSF53732">
    <property type="entry name" value="Aconitase iron-sulfur domain"/>
    <property type="match status" value="1"/>
</dbReference>
<dbReference type="AlphaFoldDB" id="A0A8H7ZMD9"/>
<dbReference type="InterPro" id="IPR050067">
    <property type="entry name" value="IPM_dehydratase_rel_enz"/>
</dbReference>
<dbReference type="Proteomes" id="UP000673691">
    <property type="component" value="Unassembled WGS sequence"/>
</dbReference>
<dbReference type="InterPro" id="IPR036008">
    <property type="entry name" value="Aconitase_4Fe-4S_dom"/>
</dbReference>
<dbReference type="PRINTS" id="PR00415">
    <property type="entry name" value="ACONITASE"/>
</dbReference>
<keyword evidence="4" id="KW-0456">Lyase</keyword>
<dbReference type="PROSITE" id="PS01244">
    <property type="entry name" value="ACONITASE_2"/>
    <property type="match status" value="1"/>
</dbReference>
<feature type="non-terminal residue" evidence="6">
    <location>
        <position position="330"/>
    </location>
</feature>